<dbReference type="PANTHER" id="PTHR34475">
    <property type="match status" value="1"/>
</dbReference>
<reference evidence="2 3" key="1">
    <citation type="submission" date="2024-01" db="EMBL/GenBank/DDBJ databases">
        <title>Hyphobacterium bacterium isolated from marine sediment.</title>
        <authorList>
            <person name="Zhao S."/>
        </authorList>
    </citation>
    <scope>NUCLEOTIDE SEQUENCE [LARGE SCALE GENOMIC DNA]</scope>
    <source>
        <strain evidence="3">HN65</strain>
    </source>
</reference>
<feature type="transmembrane region" description="Helical" evidence="1">
    <location>
        <begin position="124"/>
        <end position="142"/>
    </location>
</feature>
<proteinExistence type="predicted"/>
<dbReference type="CDD" id="cd00093">
    <property type="entry name" value="HTH_XRE"/>
    <property type="match status" value="1"/>
</dbReference>
<dbReference type="InterPro" id="IPR001387">
    <property type="entry name" value="Cro/C1-type_HTH"/>
</dbReference>
<organism evidence="2 3">
    <name type="scientific">Hyphobacterium lacteum</name>
    <dbReference type="NCBI Taxonomy" id="3116575"/>
    <lineage>
        <taxon>Bacteria</taxon>
        <taxon>Pseudomonadati</taxon>
        <taxon>Pseudomonadota</taxon>
        <taxon>Alphaproteobacteria</taxon>
        <taxon>Maricaulales</taxon>
        <taxon>Maricaulaceae</taxon>
        <taxon>Hyphobacterium</taxon>
    </lineage>
</organism>
<evidence type="ECO:0000313" key="3">
    <source>
        <dbReference type="Proteomes" id="UP001354971"/>
    </source>
</evidence>
<keyword evidence="3" id="KW-1185">Reference proteome</keyword>
<dbReference type="Pfam" id="PF13413">
    <property type="entry name" value="HTH_25"/>
    <property type="match status" value="1"/>
</dbReference>
<protein>
    <submittedName>
        <fullName evidence="2">Helix-turn-helix domain-containing protein</fullName>
    </submittedName>
</protein>
<dbReference type="InterPro" id="IPR010982">
    <property type="entry name" value="Lambda_DNA-bd_dom_sf"/>
</dbReference>
<gene>
    <name evidence="2" type="ORF">V0U79_06845</name>
</gene>
<comment type="caution">
    <text evidence="2">The sequence shown here is derived from an EMBL/GenBank/DDBJ whole genome shotgun (WGS) entry which is preliminary data.</text>
</comment>
<dbReference type="Gene3D" id="1.10.260.40">
    <property type="entry name" value="lambda repressor-like DNA-binding domains"/>
    <property type="match status" value="1"/>
</dbReference>
<keyword evidence="1" id="KW-1133">Transmembrane helix</keyword>
<keyword evidence="1" id="KW-0472">Membrane</keyword>
<dbReference type="EMBL" id="JAZDRP010000003">
    <property type="protein sequence ID" value="MEE2526078.1"/>
    <property type="molecule type" value="Genomic_DNA"/>
</dbReference>
<dbReference type="Proteomes" id="UP001354971">
    <property type="component" value="Unassembled WGS sequence"/>
</dbReference>
<dbReference type="RefSeq" id="WP_330198737.1">
    <property type="nucleotide sequence ID" value="NZ_JAZDRP010000003.1"/>
</dbReference>
<keyword evidence="1" id="KW-0812">Transmembrane</keyword>
<name>A0ABU7LQA3_9PROT</name>
<dbReference type="InterPro" id="IPR050400">
    <property type="entry name" value="Bact_Cytoskel_RodZ"/>
</dbReference>
<dbReference type="PANTHER" id="PTHR34475:SF1">
    <property type="entry name" value="CYTOSKELETON PROTEIN RODZ"/>
    <property type="match status" value="1"/>
</dbReference>
<dbReference type="SUPFAM" id="SSF47413">
    <property type="entry name" value="lambda repressor-like DNA-binding domains"/>
    <property type="match status" value="1"/>
</dbReference>
<evidence type="ECO:0000256" key="1">
    <source>
        <dbReference type="SAM" id="Phobius"/>
    </source>
</evidence>
<evidence type="ECO:0000313" key="2">
    <source>
        <dbReference type="EMBL" id="MEE2526078.1"/>
    </source>
</evidence>
<accession>A0ABU7LQA3</accession>
<sequence>MSQGTSNTGFVPVDAVYSDNGGAYTRLSAGERLKEARTKKGLTLDSAAARTRIRRDYLEALETMDPRGLPAQAYAIGYLRTYARFLELDDSALVEQFKAEADTQTGRATPTAPQQQREIKLPRGLIGVVAILVLVALVAWWYSNAISGDSVFDDIPPPPDSELSANGGNDVFASDLPRVASADIWADLPTLNPADDEVPDVVLRASAAVFLEVRDGAGRILFSRELAVNEVYRPLSEAGLTISAEDGGLLTIEVEGQNPRLLGEVGQPVNDIPLVPVETADPA</sequence>